<gene>
    <name evidence="5" type="ORF">QTG54_003875</name>
</gene>
<feature type="region of interest" description="Disordered" evidence="3">
    <location>
        <begin position="1"/>
        <end position="108"/>
    </location>
</feature>
<feature type="domain" description="Amine oxidase" evidence="4">
    <location>
        <begin position="545"/>
        <end position="802"/>
    </location>
</feature>
<proteinExistence type="inferred from homology"/>
<feature type="compositionally biased region" description="Polar residues" evidence="3">
    <location>
        <begin position="42"/>
        <end position="55"/>
    </location>
</feature>
<dbReference type="Proteomes" id="UP001224775">
    <property type="component" value="Unassembled WGS sequence"/>
</dbReference>
<feature type="compositionally biased region" description="Basic residues" evidence="3">
    <location>
        <begin position="509"/>
        <end position="519"/>
    </location>
</feature>
<feature type="region of interest" description="Disordered" evidence="3">
    <location>
        <begin position="199"/>
        <end position="251"/>
    </location>
</feature>
<dbReference type="EMBL" id="JATAAI010000005">
    <property type="protein sequence ID" value="KAK1745951.1"/>
    <property type="molecule type" value="Genomic_DNA"/>
</dbReference>
<evidence type="ECO:0000256" key="2">
    <source>
        <dbReference type="ARBA" id="ARBA00023002"/>
    </source>
</evidence>
<dbReference type="AlphaFoldDB" id="A0AAD8YIS2"/>
<dbReference type="Gene3D" id="3.90.660.10">
    <property type="match status" value="1"/>
</dbReference>
<dbReference type="Gene3D" id="2.30.30.140">
    <property type="match status" value="1"/>
</dbReference>
<dbReference type="Pfam" id="PF13450">
    <property type="entry name" value="NAD_binding_8"/>
    <property type="match status" value="1"/>
</dbReference>
<dbReference type="GO" id="GO:0016491">
    <property type="term" value="F:oxidoreductase activity"/>
    <property type="evidence" value="ECO:0007669"/>
    <property type="project" value="UniProtKB-KW"/>
</dbReference>
<keyword evidence="6" id="KW-1185">Reference proteome</keyword>
<feature type="compositionally biased region" description="Polar residues" evidence="3">
    <location>
        <begin position="523"/>
        <end position="541"/>
    </location>
</feature>
<sequence>MKDLQSSKKRKATKAELDQKNEVRRQSKRLREQLAPERAAHNATTKIKPTITIQSAGGRKIPMRSARSRPSPWLHDSYTTQTTNKSNTKSKKSSITPSKQKQLIGSGAKRPPRVIIIGAGISGLACARELSERRHDVLILEARNRLGGRLRTIDLMMDDAETVSGRQEEVSDVQSELFKVEKLSPVDVGGAFIHGTGVYTNTDSQSSNVGSHDFGTSKSRSGNGTNVKDGQNNDASPMRKSKRLLNVRSDQKLISKDANKSKFKRANGNGMLNPVYSLAQKLRLPLHATAGAHICLVDHNGAKVSDEVDEKVSHDFNEVLDLATKCCESGRYEWKDHNDEEEIKGDASDAIIAPCDDFANVFEECKKHHFDKSARSAQDIDSSDAVVRNNLFQWHIANLEMSSGAPMAQLGQKWNKDEPFGYGGDHSYLECGTRDIIEALAEGFDCRGLCNQSSLLNATNSTDKSSLKRGTIQCGIEVNGIKVVERGEVKERKRYSSRQPITLDESKLRRSHRSNKGSHIHGSPSQQTGQQVKPPSFASTYDNEESTVVHVTTTCGLTLEADAVIVSTPLAILSLPRGAPGHIAFSPPLPNFKKDAMSRLGVGTYNKCCMSFEKAFWKNLFPTSTSKSIEGDQRLDFVGHAAMEHGKDILFLSIKNSPILVAIYGGSEYSKKVETIHDEEVVGECMEVLKKMCNKAQHAQSRKTRQQVDDITIPEWPIDYFVSRWGSDPYSRGAFAYIPPGIDGFEELSAMSKPIYDFCAEHQIPSDKPKRPLILFAGEATTPYHPSTFHGAFESGIREAYRLDLALEPDLSEFKFNDSFIYKPTFSVRRAPLAGSKATLATKAEHLPSEATANGGDWSFDNDVSILRGVESFGSSFEGMAKIKSKIMASDNTYNTTDLVNRYKFLRGLLDDNPQSDFDWGKSEWSLPGGSWLATGVSQAMKRKAPIQAKKVAASQLKLLSDIKVGTRLEILWPDDNTYYPGIVKSHHSMVSGKYGSIEDEGFIYTIHYDDGSEETLNMAHERFRIINDSAETTRRSSRNAKKKWDASFEFH</sequence>
<dbReference type="PANTHER" id="PTHR10742">
    <property type="entry name" value="FLAVIN MONOAMINE OXIDASE"/>
    <property type="match status" value="1"/>
</dbReference>
<dbReference type="SUPFAM" id="SSF51905">
    <property type="entry name" value="FAD/NAD(P)-binding domain"/>
    <property type="match status" value="2"/>
</dbReference>
<dbReference type="InterPro" id="IPR002937">
    <property type="entry name" value="Amino_oxidase"/>
</dbReference>
<name>A0AAD8YIS2_9STRA</name>
<dbReference type="Pfam" id="PF01593">
    <property type="entry name" value="Amino_oxidase"/>
    <property type="match status" value="1"/>
</dbReference>
<keyword evidence="2" id="KW-0560">Oxidoreductase</keyword>
<accession>A0AAD8YIS2</accession>
<dbReference type="InterPro" id="IPR050281">
    <property type="entry name" value="Flavin_monoamine_oxidase"/>
</dbReference>
<feature type="compositionally biased region" description="Polar residues" evidence="3">
    <location>
        <begin position="199"/>
        <end position="235"/>
    </location>
</feature>
<evidence type="ECO:0000313" key="5">
    <source>
        <dbReference type="EMBL" id="KAK1745951.1"/>
    </source>
</evidence>
<dbReference type="PANTHER" id="PTHR10742:SF386">
    <property type="entry name" value="LYSINE-SPECIFIC HISTONE DEMETHYLASE 1A"/>
    <property type="match status" value="1"/>
</dbReference>
<dbReference type="Gene3D" id="3.50.50.60">
    <property type="entry name" value="FAD/NAD(P)-binding domain"/>
    <property type="match status" value="1"/>
</dbReference>
<organism evidence="5 6">
    <name type="scientific">Skeletonema marinoi</name>
    <dbReference type="NCBI Taxonomy" id="267567"/>
    <lineage>
        <taxon>Eukaryota</taxon>
        <taxon>Sar</taxon>
        <taxon>Stramenopiles</taxon>
        <taxon>Ochrophyta</taxon>
        <taxon>Bacillariophyta</taxon>
        <taxon>Coscinodiscophyceae</taxon>
        <taxon>Thalassiosirophycidae</taxon>
        <taxon>Thalassiosirales</taxon>
        <taxon>Skeletonemataceae</taxon>
        <taxon>Skeletonema</taxon>
        <taxon>Skeletonema marinoi-dohrnii complex</taxon>
    </lineage>
</organism>
<feature type="region of interest" description="Disordered" evidence="3">
    <location>
        <begin position="490"/>
        <end position="541"/>
    </location>
</feature>
<evidence type="ECO:0000256" key="1">
    <source>
        <dbReference type="ARBA" id="ARBA00005995"/>
    </source>
</evidence>
<comment type="caution">
    <text evidence="5">The sequence shown here is derived from an EMBL/GenBank/DDBJ whole genome shotgun (WGS) entry which is preliminary data.</text>
</comment>
<dbReference type="CDD" id="cd20404">
    <property type="entry name" value="Tudor_Agenet_AtEML-like"/>
    <property type="match status" value="1"/>
</dbReference>
<reference evidence="5" key="1">
    <citation type="submission" date="2023-06" db="EMBL/GenBank/DDBJ databases">
        <title>Survivors Of The Sea: Transcriptome response of Skeletonema marinoi to long-term dormancy.</title>
        <authorList>
            <person name="Pinder M.I.M."/>
            <person name="Kourtchenko O."/>
            <person name="Robertson E.K."/>
            <person name="Larsson T."/>
            <person name="Maumus F."/>
            <person name="Osuna-Cruz C.M."/>
            <person name="Vancaester E."/>
            <person name="Stenow R."/>
            <person name="Vandepoele K."/>
            <person name="Ploug H."/>
            <person name="Bruchert V."/>
            <person name="Godhe A."/>
            <person name="Topel M."/>
        </authorList>
    </citation>
    <scope>NUCLEOTIDE SEQUENCE</scope>
    <source>
        <strain evidence="5">R05AC</strain>
    </source>
</reference>
<dbReference type="SUPFAM" id="SSF54373">
    <property type="entry name" value="FAD-linked reductases, C-terminal domain"/>
    <property type="match status" value="1"/>
</dbReference>
<evidence type="ECO:0000259" key="4">
    <source>
        <dbReference type="Pfam" id="PF01593"/>
    </source>
</evidence>
<comment type="similarity">
    <text evidence="1">Belongs to the flavin monoamine oxidase family.</text>
</comment>
<evidence type="ECO:0000313" key="6">
    <source>
        <dbReference type="Proteomes" id="UP001224775"/>
    </source>
</evidence>
<evidence type="ECO:0000256" key="3">
    <source>
        <dbReference type="SAM" id="MobiDB-lite"/>
    </source>
</evidence>
<feature type="compositionally biased region" description="Low complexity" evidence="3">
    <location>
        <begin position="77"/>
        <end position="102"/>
    </location>
</feature>
<dbReference type="InterPro" id="IPR036188">
    <property type="entry name" value="FAD/NAD-bd_sf"/>
</dbReference>
<protein>
    <submittedName>
        <fullName evidence="5">Amine oxidase family protein</fullName>
    </submittedName>
</protein>
<feature type="compositionally biased region" description="Basic and acidic residues" evidence="3">
    <location>
        <begin position="13"/>
        <end position="40"/>
    </location>
</feature>